<protein>
    <recommendedName>
        <fullName evidence="8">Neutral metalloproteinase</fullName>
        <ecNumber evidence="8">3.4.24.-</ecNumber>
    </recommendedName>
</protein>
<dbReference type="InterPro" id="IPR023612">
    <property type="entry name" value="Peptidase_M4"/>
</dbReference>
<dbReference type="InterPro" id="IPR001570">
    <property type="entry name" value="Peptidase_M4_C_domain"/>
</dbReference>
<evidence type="ECO:0000256" key="1">
    <source>
        <dbReference type="ARBA" id="ARBA00009388"/>
    </source>
</evidence>
<dbReference type="eggNOG" id="COG3227">
    <property type="taxonomic scope" value="Bacteria"/>
</dbReference>
<dbReference type="STRING" id="1499686.BN1079_01463"/>
<evidence type="ECO:0000313" key="14">
    <source>
        <dbReference type="Proteomes" id="UP000053902"/>
    </source>
</evidence>
<sequence length="351" mass="38322">MSAVLPRGFIPPYILDRIIRNGSQHQRQCALSTLAHVEQLLPNPGPPRRQEENTLLPGRGQPGQPLRSIHDAQHLMQLPGVVVRAEGQPATGDAAVDEAYDALGATYEFFWEAFGRDSIDNQGFALMGTVHYGDGYENAFWNGAQMVFGDGDGEIFQRFTRSLDVVAHELAHGVTESEAGLVYFNQPGALNESLSDVFGVLTRQFALKQTADQADWLIGAELLTDKVSGIALRSMANPGSAYDDPVLGKDPQPGHMRDFIVTRDDNGGVHLNSGIPNHAFYRAAMALGGFAWEKAGRIWYETLCDRRLANDADFKGFASLTMDTAERLFGAASDEWTAVKQAWTDVGVEPG</sequence>
<dbReference type="PRINTS" id="PR00730">
    <property type="entry name" value="THERMOLYSIN"/>
</dbReference>
<evidence type="ECO:0000259" key="12">
    <source>
        <dbReference type="Pfam" id="PF16485"/>
    </source>
</evidence>
<keyword evidence="2 8" id="KW-0645">Protease</keyword>
<feature type="domain" description="Protealysin N-terminal propeptide" evidence="12">
    <location>
        <begin position="7"/>
        <end position="48"/>
    </location>
</feature>
<dbReference type="AlphaFoldDB" id="A0A078LWB1"/>
<dbReference type="HOGENOM" id="CLU_008590_0_1_6"/>
<dbReference type="CDD" id="cd09597">
    <property type="entry name" value="M4_TLP"/>
    <property type="match status" value="1"/>
</dbReference>
<feature type="domain" description="Peptidase M4" evidence="10">
    <location>
        <begin position="92"/>
        <end position="176"/>
    </location>
</feature>
<organism evidence="13 14">
    <name type="scientific">Pseudomonas saudiphocaensis</name>
    <dbReference type="NCBI Taxonomy" id="1499686"/>
    <lineage>
        <taxon>Bacteria</taxon>
        <taxon>Pseudomonadati</taxon>
        <taxon>Pseudomonadota</taxon>
        <taxon>Gammaproteobacteria</taxon>
        <taxon>Pseudomonadales</taxon>
        <taxon>Pseudomonadaceae</taxon>
        <taxon>Pseudomonas</taxon>
    </lineage>
</organism>
<feature type="active site" description="Proton donor" evidence="7">
    <location>
        <position position="270"/>
    </location>
</feature>
<dbReference type="Proteomes" id="UP000053902">
    <property type="component" value="Unassembled WGS sequence"/>
</dbReference>
<dbReference type="GO" id="GO:0004222">
    <property type="term" value="F:metalloendopeptidase activity"/>
    <property type="evidence" value="ECO:0007669"/>
    <property type="project" value="UniProtKB-UniRule"/>
</dbReference>
<dbReference type="GO" id="GO:0046872">
    <property type="term" value="F:metal ion binding"/>
    <property type="evidence" value="ECO:0007669"/>
    <property type="project" value="UniProtKB-UniRule"/>
</dbReference>
<dbReference type="PANTHER" id="PTHR43579:SF1">
    <property type="entry name" value="NEUTRAL METALLOPROTEINASE"/>
    <property type="match status" value="1"/>
</dbReference>
<feature type="region of interest" description="Disordered" evidence="9">
    <location>
        <begin position="41"/>
        <end position="66"/>
    </location>
</feature>
<dbReference type="InterPro" id="IPR027268">
    <property type="entry name" value="Peptidase_M4/M1_CTD_sf"/>
</dbReference>
<dbReference type="Pfam" id="PF02868">
    <property type="entry name" value="Peptidase_M4_C"/>
    <property type="match status" value="1"/>
</dbReference>
<evidence type="ECO:0000256" key="8">
    <source>
        <dbReference type="RuleBase" id="RU366073"/>
    </source>
</evidence>
<dbReference type="Pfam" id="PF01447">
    <property type="entry name" value="Peptidase_M4"/>
    <property type="match status" value="1"/>
</dbReference>
<evidence type="ECO:0000259" key="11">
    <source>
        <dbReference type="Pfam" id="PF02868"/>
    </source>
</evidence>
<proteinExistence type="inferred from homology"/>
<accession>A0A078LWB1</accession>
<gene>
    <name evidence="13" type="ORF">BN1079_01463</name>
</gene>
<dbReference type="EMBL" id="CCSF01000001">
    <property type="protein sequence ID" value="CDZ94151.1"/>
    <property type="molecule type" value="Genomic_DNA"/>
</dbReference>
<keyword evidence="14" id="KW-1185">Reference proteome</keyword>
<reference evidence="13 14" key="1">
    <citation type="submission" date="2014-07" db="EMBL/GenBank/DDBJ databases">
        <authorList>
            <person name="Urmite Genomes Urmite Genomes"/>
        </authorList>
    </citation>
    <scope>NUCLEOTIDE SEQUENCE [LARGE SCALE GENOMIC DNA]</scope>
    <source>
        <strain evidence="13 14">20_BN</strain>
    </source>
</reference>
<evidence type="ECO:0000313" key="13">
    <source>
        <dbReference type="EMBL" id="CDZ94151.1"/>
    </source>
</evidence>
<name>A0A078LWB1_9PSED</name>
<keyword evidence="5 8" id="KW-0862">Zinc</keyword>
<keyword evidence="4 8" id="KW-0378">Hydrolase</keyword>
<comment type="subcellular location">
    <subcellularLocation>
        <location evidence="8">Secreted</location>
    </subcellularLocation>
</comment>
<evidence type="ECO:0000256" key="9">
    <source>
        <dbReference type="SAM" id="MobiDB-lite"/>
    </source>
</evidence>
<keyword evidence="3" id="KW-0479">Metal-binding</keyword>
<evidence type="ECO:0000256" key="5">
    <source>
        <dbReference type="ARBA" id="ARBA00022833"/>
    </source>
</evidence>
<keyword evidence="8" id="KW-0964">Secreted</keyword>
<dbReference type="SUPFAM" id="SSF55486">
    <property type="entry name" value="Metalloproteases ('zincins'), catalytic domain"/>
    <property type="match status" value="1"/>
</dbReference>
<dbReference type="GO" id="GO:0006508">
    <property type="term" value="P:proteolysis"/>
    <property type="evidence" value="ECO:0007669"/>
    <property type="project" value="UniProtKB-KW"/>
</dbReference>
<dbReference type="MEROPS" id="M04.023"/>
<evidence type="ECO:0000256" key="2">
    <source>
        <dbReference type="ARBA" id="ARBA00022670"/>
    </source>
</evidence>
<feature type="domain" description="Peptidase M4 C-terminal" evidence="11">
    <location>
        <begin position="179"/>
        <end position="348"/>
    </location>
</feature>
<evidence type="ECO:0000256" key="7">
    <source>
        <dbReference type="PIRSR" id="PIRSR623612-1"/>
    </source>
</evidence>
<evidence type="ECO:0000256" key="4">
    <source>
        <dbReference type="ARBA" id="ARBA00022801"/>
    </source>
</evidence>
<comment type="cofactor">
    <cofactor evidence="8">
        <name>Zn(2+)</name>
        <dbReference type="ChEBI" id="CHEBI:29105"/>
    </cofactor>
</comment>
<dbReference type="EC" id="3.4.24.-" evidence="8"/>
<dbReference type="Gene3D" id="1.10.390.10">
    <property type="entry name" value="Neutral Protease Domain 2"/>
    <property type="match status" value="1"/>
</dbReference>
<dbReference type="GO" id="GO:0005576">
    <property type="term" value="C:extracellular region"/>
    <property type="evidence" value="ECO:0007669"/>
    <property type="project" value="UniProtKB-SubCell"/>
</dbReference>
<dbReference type="InterPro" id="IPR052759">
    <property type="entry name" value="Metalloprotease_M4"/>
</dbReference>
<dbReference type="Pfam" id="PF16485">
    <property type="entry name" value="PLN_propep"/>
    <property type="match status" value="1"/>
</dbReference>
<evidence type="ECO:0000256" key="3">
    <source>
        <dbReference type="ARBA" id="ARBA00022723"/>
    </source>
</evidence>
<dbReference type="PANTHER" id="PTHR43579">
    <property type="match status" value="1"/>
</dbReference>
<dbReference type="InterPro" id="IPR032475">
    <property type="entry name" value="Protealysin_N_PP"/>
</dbReference>
<comment type="function">
    <text evidence="8">Extracellular zinc metalloprotease.</text>
</comment>
<feature type="active site" evidence="7">
    <location>
        <position position="169"/>
    </location>
</feature>
<keyword evidence="6 8" id="KW-0482">Metalloprotease</keyword>
<evidence type="ECO:0000259" key="10">
    <source>
        <dbReference type="Pfam" id="PF01447"/>
    </source>
</evidence>
<dbReference type="Gene3D" id="3.10.170.10">
    <property type="match status" value="1"/>
</dbReference>
<evidence type="ECO:0000256" key="6">
    <source>
        <dbReference type="ARBA" id="ARBA00023049"/>
    </source>
</evidence>
<dbReference type="InterPro" id="IPR013856">
    <property type="entry name" value="Peptidase_M4_domain"/>
</dbReference>
<dbReference type="RefSeq" id="WP_171819292.1">
    <property type="nucleotide sequence ID" value="NZ_CCSF01000001.1"/>
</dbReference>
<comment type="similarity">
    <text evidence="1 8">Belongs to the peptidase M4 family.</text>
</comment>